<keyword evidence="9 15" id="KW-0067">ATP-binding</keyword>
<evidence type="ECO:0000256" key="9">
    <source>
        <dbReference type="ARBA" id="ARBA00022840"/>
    </source>
</evidence>
<evidence type="ECO:0000256" key="1">
    <source>
        <dbReference type="ARBA" id="ARBA00004167"/>
    </source>
</evidence>
<comment type="catalytic activity">
    <reaction evidence="13">
        <text>L-threonyl-[protein] + ATP = O-phospho-L-threonyl-[protein] + ADP + H(+)</text>
        <dbReference type="Rhea" id="RHEA:46608"/>
        <dbReference type="Rhea" id="RHEA-COMP:11060"/>
        <dbReference type="Rhea" id="RHEA-COMP:11605"/>
        <dbReference type="ChEBI" id="CHEBI:15378"/>
        <dbReference type="ChEBI" id="CHEBI:30013"/>
        <dbReference type="ChEBI" id="CHEBI:30616"/>
        <dbReference type="ChEBI" id="CHEBI:61977"/>
        <dbReference type="ChEBI" id="CHEBI:456216"/>
        <dbReference type="EC" id="2.7.11.1"/>
    </reaction>
</comment>
<evidence type="ECO:0000256" key="3">
    <source>
        <dbReference type="ARBA" id="ARBA00022527"/>
    </source>
</evidence>
<evidence type="ECO:0000256" key="2">
    <source>
        <dbReference type="ARBA" id="ARBA00012513"/>
    </source>
</evidence>
<evidence type="ECO:0000256" key="8">
    <source>
        <dbReference type="ARBA" id="ARBA00022777"/>
    </source>
</evidence>
<evidence type="ECO:0000256" key="12">
    <source>
        <dbReference type="ARBA" id="ARBA00023180"/>
    </source>
</evidence>
<dbReference type="Gene3D" id="1.10.510.10">
    <property type="entry name" value="Transferase(Phosphotransferase) domain 1"/>
    <property type="match status" value="1"/>
</dbReference>
<evidence type="ECO:0000256" key="14">
    <source>
        <dbReference type="ARBA" id="ARBA00048679"/>
    </source>
</evidence>
<dbReference type="PROSITE" id="PS00107">
    <property type="entry name" value="PROTEIN_KINASE_ATP"/>
    <property type="match status" value="1"/>
</dbReference>
<keyword evidence="10 17" id="KW-1133">Transmembrane helix</keyword>
<dbReference type="InterPro" id="IPR032872">
    <property type="entry name" value="WAK_assoc_C"/>
</dbReference>
<evidence type="ECO:0000256" key="13">
    <source>
        <dbReference type="ARBA" id="ARBA00047899"/>
    </source>
</evidence>
<dbReference type="InterPro" id="IPR008271">
    <property type="entry name" value="Ser/Thr_kinase_AS"/>
</dbReference>
<dbReference type="PROSITE" id="PS00022">
    <property type="entry name" value="EGF_1"/>
    <property type="match status" value="1"/>
</dbReference>
<evidence type="ECO:0000313" key="21">
    <source>
        <dbReference type="Proteomes" id="UP000265566"/>
    </source>
</evidence>
<dbReference type="Pfam" id="PF14380">
    <property type="entry name" value="WAK_assoc"/>
    <property type="match status" value="1"/>
</dbReference>
<keyword evidence="8" id="KW-0418">Kinase</keyword>
<dbReference type="Proteomes" id="UP000265566">
    <property type="component" value="Chromosome 8"/>
</dbReference>
<dbReference type="SMART" id="SM00220">
    <property type="entry name" value="S_TKc"/>
    <property type="match status" value="1"/>
</dbReference>
<evidence type="ECO:0000259" key="19">
    <source>
        <dbReference type="PROSITE" id="PS50011"/>
    </source>
</evidence>
<dbReference type="EMBL" id="PSQE01000008">
    <property type="protein sequence ID" value="RHN42361.1"/>
    <property type="molecule type" value="Genomic_DNA"/>
</dbReference>
<dbReference type="GO" id="GO:0005524">
    <property type="term" value="F:ATP binding"/>
    <property type="evidence" value="ECO:0007669"/>
    <property type="project" value="UniProtKB-UniRule"/>
</dbReference>
<dbReference type="PANTHER" id="PTHR46008:SF2">
    <property type="entry name" value="LEAF RUST 10 DISEASE-RESISTANCE LOCUS RECEPTOR-LIKE PROTEIN KINASE-LIKE 1.4"/>
    <property type="match status" value="1"/>
</dbReference>
<evidence type="ECO:0000256" key="4">
    <source>
        <dbReference type="ARBA" id="ARBA00022679"/>
    </source>
</evidence>
<keyword evidence="3" id="KW-0723">Serine/threonine-protein kinase</keyword>
<evidence type="ECO:0000256" key="5">
    <source>
        <dbReference type="ARBA" id="ARBA00022692"/>
    </source>
</evidence>
<keyword evidence="7 15" id="KW-0547">Nucleotide-binding</keyword>
<name>A0A396GQA8_MEDTR</name>
<dbReference type="InterPro" id="IPR000742">
    <property type="entry name" value="EGF"/>
</dbReference>
<evidence type="ECO:0000313" key="20">
    <source>
        <dbReference type="EMBL" id="RHN42361.1"/>
    </source>
</evidence>
<evidence type="ECO:0000256" key="17">
    <source>
        <dbReference type="SAM" id="Phobius"/>
    </source>
</evidence>
<keyword evidence="5 17" id="KW-0812">Transmembrane</keyword>
<dbReference type="InterPro" id="IPR011009">
    <property type="entry name" value="Kinase-like_dom_sf"/>
</dbReference>
<comment type="caution">
    <text evidence="20">The sequence shown here is derived from an EMBL/GenBank/DDBJ whole genome shotgun (WGS) entry which is preliminary data.</text>
</comment>
<dbReference type="GO" id="GO:0005886">
    <property type="term" value="C:plasma membrane"/>
    <property type="evidence" value="ECO:0007669"/>
    <property type="project" value="UniProtKB-ARBA"/>
</dbReference>
<dbReference type="AlphaFoldDB" id="A0A396GQA8"/>
<dbReference type="GO" id="GO:0004674">
    <property type="term" value="F:protein serine/threonine kinase activity"/>
    <property type="evidence" value="ECO:0007669"/>
    <property type="project" value="UniProtKB-KW"/>
</dbReference>
<evidence type="ECO:0000256" key="10">
    <source>
        <dbReference type="ARBA" id="ARBA00022989"/>
    </source>
</evidence>
<feature type="domain" description="Protein kinase" evidence="19">
    <location>
        <begin position="336"/>
        <end position="611"/>
    </location>
</feature>
<dbReference type="Gene3D" id="3.30.200.20">
    <property type="entry name" value="Phosphorylase Kinase, domain 1"/>
    <property type="match status" value="1"/>
</dbReference>
<organism evidence="20 21">
    <name type="scientific">Medicago truncatula</name>
    <name type="common">Barrel medic</name>
    <name type="synonym">Medicago tribuloides</name>
    <dbReference type="NCBI Taxonomy" id="3880"/>
    <lineage>
        <taxon>Eukaryota</taxon>
        <taxon>Viridiplantae</taxon>
        <taxon>Streptophyta</taxon>
        <taxon>Embryophyta</taxon>
        <taxon>Tracheophyta</taxon>
        <taxon>Spermatophyta</taxon>
        <taxon>Magnoliopsida</taxon>
        <taxon>eudicotyledons</taxon>
        <taxon>Gunneridae</taxon>
        <taxon>Pentapetalae</taxon>
        <taxon>rosids</taxon>
        <taxon>fabids</taxon>
        <taxon>Fabales</taxon>
        <taxon>Fabaceae</taxon>
        <taxon>Papilionoideae</taxon>
        <taxon>50 kb inversion clade</taxon>
        <taxon>NPAAA clade</taxon>
        <taxon>Hologalegina</taxon>
        <taxon>IRL clade</taxon>
        <taxon>Trifolieae</taxon>
        <taxon>Medicago</taxon>
    </lineage>
</organism>
<keyword evidence="6 18" id="KW-0732">Signal</keyword>
<reference evidence="21" key="1">
    <citation type="journal article" date="2018" name="Nat. Plants">
        <title>Whole-genome landscape of Medicago truncatula symbiotic genes.</title>
        <authorList>
            <person name="Pecrix Y."/>
            <person name="Staton S.E."/>
            <person name="Sallet E."/>
            <person name="Lelandais-Briere C."/>
            <person name="Moreau S."/>
            <person name="Carrere S."/>
            <person name="Blein T."/>
            <person name="Jardinaud M.F."/>
            <person name="Latrasse D."/>
            <person name="Zouine M."/>
            <person name="Zahm M."/>
            <person name="Kreplak J."/>
            <person name="Mayjonade B."/>
            <person name="Satge C."/>
            <person name="Perez M."/>
            <person name="Cauet S."/>
            <person name="Marande W."/>
            <person name="Chantry-Darmon C."/>
            <person name="Lopez-Roques C."/>
            <person name="Bouchez O."/>
            <person name="Berard A."/>
            <person name="Debelle F."/>
            <person name="Munos S."/>
            <person name="Bendahmane A."/>
            <person name="Berges H."/>
            <person name="Niebel A."/>
            <person name="Buitink J."/>
            <person name="Frugier F."/>
            <person name="Benhamed M."/>
            <person name="Crespi M."/>
            <person name="Gouzy J."/>
            <person name="Gamas P."/>
        </authorList>
    </citation>
    <scope>NUCLEOTIDE SEQUENCE [LARGE SCALE GENOMIC DNA]</scope>
    <source>
        <strain evidence="21">cv. Jemalong A17</strain>
    </source>
</reference>
<dbReference type="PANTHER" id="PTHR46008">
    <property type="entry name" value="LEAF RUST 10 DISEASE-RESISTANCE LOCUS RECEPTOR-LIKE PROTEIN KINASE-LIKE 1.4"/>
    <property type="match status" value="1"/>
</dbReference>
<feature type="region of interest" description="Disordered" evidence="16">
    <location>
        <begin position="638"/>
        <end position="661"/>
    </location>
</feature>
<evidence type="ECO:0000256" key="15">
    <source>
        <dbReference type="PROSITE-ProRule" id="PRU10141"/>
    </source>
</evidence>
<evidence type="ECO:0000256" key="16">
    <source>
        <dbReference type="SAM" id="MobiDB-lite"/>
    </source>
</evidence>
<keyword evidence="4 20" id="KW-0808">Transferase</keyword>
<accession>A0A396GQA8</accession>
<feature type="binding site" evidence="15">
    <location>
        <position position="364"/>
    </location>
    <ligand>
        <name>ATP</name>
        <dbReference type="ChEBI" id="CHEBI:30616"/>
    </ligand>
</feature>
<dbReference type="GO" id="GO:0030247">
    <property type="term" value="F:polysaccharide binding"/>
    <property type="evidence" value="ECO:0007669"/>
    <property type="project" value="InterPro"/>
</dbReference>
<evidence type="ECO:0000256" key="6">
    <source>
        <dbReference type="ARBA" id="ARBA00022729"/>
    </source>
</evidence>
<evidence type="ECO:0000256" key="7">
    <source>
        <dbReference type="ARBA" id="ARBA00022741"/>
    </source>
</evidence>
<dbReference type="Gramene" id="rna48794">
    <property type="protein sequence ID" value="RHN42361.1"/>
    <property type="gene ID" value="gene48794"/>
</dbReference>
<dbReference type="PROSITE" id="PS00108">
    <property type="entry name" value="PROTEIN_KINASE_ST"/>
    <property type="match status" value="1"/>
</dbReference>
<keyword evidence="12" id="KW-0325">Glycoprotein</keyword>
<keyword evidence="11 17" id="KW-0472">Membrane</keyword>
<dbReference type="OrthoDB" id="4062651at2759"/>
<proteinExistence type="predicted"/>
<dbReference type="Pfam" id="PF00069">
    <property type="entry name" value="Pkinase"/>
    <property type="match status" value="1"/>
</dbReference>
<evidence type="ECO:0000256" key="18">
    <source>
        <dbReference type="SAM" id="SignalP"/>
    </source>
</evidence>
<sequence length="661" mass="74024">MALPILFLFLFLLVILPTTICQQHQHNKYEECIKPYTCGEVSGIYYPFWGQNKPSYCGSNNEFNLKCDSHHQNTSIQIGSQHFHVLRIDQLGYTMSMFRKGLVYDHCSSALTNTSLNLSHFHYMPNVRNITILYNCPNGIKLPNGMNGSTNSFSCKEDENKRALFMDSATAESINCEGVRIEVQVAQKAKLGSGIEGLNKALSGGFDVRYVFDTQACLKCILSNGTCGGNDKNKFSCYCPDGTEGLDCSHLHDNRWNSKTKVAVGVSVVVVSAIAVGIGFYIYYYCRKKKKNVHVVSSARSRSVSGYSSEDTERGSRYRGVHFFTYSELEKATNYFDSTRALGDGGFGTVYFGTLQDGRLVAVKRMNENNYRRVEQFVNEVEILTGLHHQNLVSLYGCTSRHSQELLLVYEYVPNGTVADHLHGKKAKPGMLPWHIRMNIAIETASALVYLHASDIIHRDVKTNNILLDNHFSVKVADFGLSRLFPIHVTHISTAPQGTPGYVDPEYHLYYQLTDKSDVFSFGVVLIELISSMPAVDITRHRQEINLSNMAIKKIQNGTLHELVDPTLSFESDFKVRKMINAVAELAFQCLQSSKDVRPSMVEVMERLKDIQSDGKYKCKPEVLDISGDDDTTLIKIDPPPSSPDSNLASLSIPSYTNTDI</sequence>
<comment type="catalytic activity">
    <reaction evidence="14">
        <text>L-seryl-[protein] + ATP = O-phospho-L-seryl-[protein] + ADP + H(+)</text>
        <dbReference type="Rhea" id="RHEA:17989"/>
        <dbReference type="Rhea" id="RHEA-COMP:9863"/>
        <dbReference type="Rhea" id="RHEA-COMP:11604"/>
        <dbReference type="ChEBI" id="CHEBI:15378"/>
        <dbReference type="ChEBI" id="CHEBI:29999"/>
        <dbReference type="ChEBI" id="CHEBI:30616"/>
        <dbReference type="ChEBI" id="CHEBI:83421"/>
        <dbReference type="ChEBI" id="CHEBI:456216"/>
        <dbReference type="EC" id="2.7.11.1"/>
    </reaction>
</comment>
<evidence type="ECO:0000256" key="11">
    <source>
        <dbReference type="ARBA" id="ARBA00023136"/>
    </source>
</evidence>
<protein>
    <recommendedName>
        <fullName evidence="2">non-specific serine/threonine protein kinase</fullName>
        <ecNumber evidence="2">2.7.11.1</ecNumber>
    </recommendedName>
</protein>
<feature type="signal peptide" evidence="18">
    <location>
        <begin position="1"/>
        <end position="21"/>
    </location>
</feature>
<gene>
    <name evidence="20" type="ORF">MtrunA17_Chr8g0376061</name>
</gene>
<comment type="subcellular location">
    <subcellularLocation>
        <location evidence="1">Membrane</location>
        <topology evidence="1">Single-pass membrane protein</topology>
    </subcellularLocation>
</comment>
<feature type="chain" id="PRO_5017300460" description="non-specific serine/threonine protein kinase" evidence="18">
    <location>
        <begin position="22"/>
        <end position="661"/>
    </location>
</feature>
<dbReference type="InterPro" id="IPR017441">
    <property type="entry name" value="Protein_kinase_ATP_BS"/>
</dbReference>
<feature type="transmembrane region" description="Helical" evidence="17">
    <location>
        <begin position="262"/>
        <end position="284"/>
    </location>
</feature>
<dbReference type="PROSITE" id="PS50011">
    <property type="entry name" value="PROTEIN_KINASE_DOM"/>
    <property type="match status" value="1"/>
</dbReference>
<dbReference type="SUPFAM" id="SSF56112">
    <property type="entry name" value="Protein kinase-like (PK-like)"/>
    <property type="match status" value="1"/>
</dbReference>
<dbReference type="InterPro" id="IPR000719">
    <property type="entry name" value="Prot_kinase_dom"/>
</dbReference>
<dbReference type="InterPro" id="IPR025287">
    <property type="entry name" value="WAK_GUB"/>
</dbReference>
<feature type="compositionally biased region" description="Polar residues" evidence="16">
    <location>
        <begin position="647"/>
        <end position="661"/>
    </location>
</feature>
<dbReference type="Pfam" id="PF13947">
    <property type="entry name" value="GUB_WAK_bind"/>
    <property type="match status" value="1"/>
</dbReference>
<dbReference type="EC" id="2.7.11.1" evidence="2"/>
<dbReference type="FunFam" id="1.10.510.10:FF:000161">
    <property type="entry name" value="Wall-associated receptor kinase-like 20"/>
    <property type="match status" value="1"/>
</dbReference>